<evidence type="ECO:0000256" key="11">
    <source>
        <dbReference type="ARBA" id="ARBA00033056"/>
    </source>
</evidence>
<dbReference type="SUPFAM" id="SSF55811">
    <property type="entry name" value="Nudix"/>
    <property type="match status" value="1"/>
</dbReference>
<dbReference type="CDD" id="cd06661">
    <property type="entry name" value="GGCT_like"/>
    <property type="match status" value="1"/>
</dbReference>
<feature type="binding site" evidence="13">
    <location>
        <position position="283"/>
    </location>
    <ligand>
        <name>Mg(2+)</name>
        <dbReference type="ChEBI" id="CHEBI:18420"/>
        <label>1</label>
    </ligand>
</feature>
<name>A0AAE3WC60_9RHOB</name>
<dbReference type="CDD" id="cd24155">
    <property type="entry name" value="NUDIX_ADPRase"/>
    <property type="match status" value="1"/>
</dbReference>
<evidence type="ECO:0000256" key="7">
    <source>
        <dbReference type="ARBA" id="ARBA00022842"/>
    </source>
</evidence>
<evidence type="ECO:0000256" key="1">
    <source>
        <dbReference type="ARBA" id="ARBA00001946"/>
    </source>
</evidence>
<dbReference type="InterPro" id="IPR036568">
    <property type="entry name" value="GGCT-like_sf"/>
</dbReference>
<dbReference type="PROSITE" id="PS51462">
    <property type="entry name" value="NUDIX"/>
    <property type="match status" value="1"/>
</dbReference>
<dbReference type="EMBL" id="JANHAX010000001">
    <property type="protein sequence ID" value="MDQ2088990.1"/>
    <property type="molecule type" value="Genomic_DNA"/>
</dbReference>
<dbReference type="InterPro" id="IPR009288">
    <property type="entry name" value="AIG2-like_dom"/>
</dbReference>
<dbReference type="Pfam" id="PF06094">
    <property type="entry name" value="GGACT"/>
    <property type="match status" value="1"/>
</dbReference>
<feature type="binding site" evidence="13">
    <location>
        <position position="263"/>
    </location>
    <ligand>
        <name>Mg(2+)</name>
        <dbReference type="ChEBI" id="CHEBI:18420"/>
        <label>1</label>
    </ligand>
</feature>
<dbReference type="PROSITE" id="PS00893">
    <property type="entry name" value="NUDIX_BOX"/>
    <property type="match status" value="1"/>
</dbReference>
<dbReference type="Gene3D" id="3.10.490.10">
    <property type="entry name" value="Gamma-glutamyl cyclotransferase-like"/>
    <property type="match status" value="1"/>
</dbReference>
<feature type="short sequence motif" description="Nudix box" evidence="14">
    <location>
        <begin position="264"/>
        <end position="286"/>
    </location>
</feature>
<dbReference type="GO" id="GO:0019144">
    <property type="term" value="F:ADP-sugar diphosphatase activity"/>
    <property type="evidence" value="ECO:0007669"/>
    <property type="project" value="TreeGrafter"/>
</dbReference>
<dbReference type="InterPro" id="IPR020084">
    <property type="entry name" value="NUDIX_hydrolase_CS"/>
</dbReference>
<dbReference type="InterPro" id="IPR000086">
    <property type="entry name" value="NUDIX_hydrolase_dom"/>
</dbReference>
<keyword evidence="17" id="KW-1185">Reference proteome</keyword>
<keyword evidence="6" id="KW-0378">Hydrolase</keyword>
<evidence type="ECO:0000256" key="3">
    <source>
        <dbReference type="ARBA" id="ARBA00012453"/>
    </source>
</evidence>
<gene>
    <name evidence="16" type="ORF">NO357_03630</name>
</gene>
<evidence type="ECO:0000256" key="13">
    <source>
        <dbReference type="PIRSR" id="PIRSR604385-2"/>
    </source>
</evidence>
<dbReference type="EC" id="3.6.1.13" evidence="3"/>
<dbReference type="Pfam" id="PF00293">
    <property type="entry name" value="NUDIX"/>
    <property type="match status" value="1"/>
</dbReference>
<sequence>MVNVFLYGTLRHPGLLALVAGREVEALAPEPAELAGYRVSRAAGEDFPLIEAAPGGRTDGLLLRNLSGTVLERLDFYELSFGYELRDVTVAVGDTEVAARVYFPRPGLWQADGPFSLEDWVRAHWPLTRHAASELMSYFGRLSDVEAAARFRMIRARAAAALMAEREETPCDVRSGLGLGEVEVETETSSHIGYFLLKTVGFRHTQFDGEMSARLEREVFVAADAATVLPYDPVRDRVLLVEQFRMGPFGRGDRHPWQLEPIAGRIDGGEDAETCCYREAEEETGLRLKGLERIARYYSTPGYSSEVLHAFVGFADLPDEAARLGGAEDEHEDIRSHILDFAAAMRLIETGEANNGPLIVSLLWLARERDRLRAAAGA</sequence>
<comment type="function">
    <text evidence="8">Acts on ADP-mannose and ADP-glucose as well as ADP-ribose. Prevents glycogen biosynthesis. The reaction catalyzed by this enzyme is a limiting step of the gluconeogenic process.</text>
</comment>
<evidence type="ECO:0000256" key="14">
    <source>
        <dbReference type="PIRSR" id="PIRSR604385-3"/>
    </source>
</evidence>
<dbReference type="PANTHER" id="PTHR11839:SF5">
    <property type="entry name" value="ADP-RIBOSE PYROPHOSPHATASE"/>
    <property type="match status" value="1"/>
</dbReference>
<evidence type="ECO:0000256" key="5">
    <source>
        <dbReference type="ARBA" id="ARBA00022723"/>
    </source>
</evidence>
<evidence type="ECO:0000256" key="4">
    <source>
        <dbReference type="ARBA" id="ARBA00013297"/>
    </source>
</evidence>
<dbReference type="GO" id="GO:0019693">
    <property type="term" value="P:ribose phosphate metabolic process"/>
    <property type="evidence" value="ECO:0007669"/>
    <property type="project" value="TreeGrafter"/>
</dbReference>
<comment type="catalytic activity">
    <reaction evidence="12">
        <text>ADP-D-ribose + H2O = D-ribose 5-phosphate + AMP + 2 H(+)</text>
        <dbReference type="Rhea" id="RHEA:10412"/>
        <dbReference type="ChEBI" id="CHEBI:15377"/>
        <dbReference type="ChEBI" id="CHEBI:15378"/>
        <dbReference type="ChEBI" id="CHEBI:57967"/>
        <dbReference type="ChEBI" id="CHEBI:78346"/>
        <dbReference type="ChEBI" id="CHEBI:456215"/>
        <dbReference type="EC" id="3.6.1.13"/>
    </reaction>
</comment>
<reference evidence="16" key="2">
    <citation type="submission" date="2023-02" db="EMBL/GenBank/DDBJ databases">
        <title>'Rhodoalgimonas zhirmunskyi' gen. nov., isolated from a red alga.</title>
        <authorList>
            <person name="Nedashkovskaya O.I."/>
            <person name="Otstavnykh N.Y."/>
            <person name="Bystritskaya E.P."/>
            <person name="Balabanova L.A."/>
            <person name="Isaeva M.P."/>
        </authorList>
    </citation>
    <scope>NUCLEOTIDE SEQUENCE</scope>
    <source>
        <strain evidence="16">KCTC 52189</strain>
    </source>
</reference>
<evidence type="ECO:0000313" key="16">
    <source>
        <dbReference type="EMBL" id="MDQ2088990.1"/>
    </source>
</evidence>
<protein>
    <recommendedName>
        <fullName evidence="4">ADP-ribose pyrophosphatase</fullName>
        <ecNumber evidence="3">3.6.1.13</ecNumber>
    </recommendedName>
    <alternativeName>
        <fullName evidence="9">ADP-ribose diphosphatase</fullName>
    </alternativeName>
    <alternativeName>
        <fullName evidence="11">ADP-ribose phosphohydrolase</fullName>
    </alternativeName>
    <alternativeName>
        <fullName evidence="10">Adenosine diphosphoribose pyrophosphatase</fullName>
    </alternativeName>
</protein>
<keyword evidence="5 13" id="KW-0479">Metal-binding</keyword>
<dbReference type="InterPro" id="IPR004385">
    <property type="entry name" value="NDP_pyrophosphatase"/>
</dbReference>
<comment type="cofactor">
    <cofactor evidence="1 13">
        <name>Mg(2+)</name>
        <dbReference type="ChEBI" id="CHEBI:18420"/>
    </cofactor>
</comment>
<dbReference type="PANTHER" id="PTHR11839">
    <property type="entry name" value="UDP/ADP-SUGAR PYROPHOSPHATASE"/>
    <property type="match status" value="1"/>
</dbReference>
<keyword evidence="7 13" id="KW-0460">Magnesium</keyword>
<evidence type="ECO:0000256" key="2">
    <source>
        <dbReference type="ARBA" id="ARBA00007482"/>
    </source>
</evidence>
<dbReference type="Proteomes" id="UP001226762">
    <property type="component" value="Unassembled WGS sequence"/>
</dbReference>
<evidence type="ECO:0000256" key="10">
    <source>
        <dbReference type="ARBA" id="ARBA00030308"/>
    </source>
</evidence>
<comment type="caution">
    <text evidence="16">The sequence shown here is derived from an EMBL/GenBank/DDBJ whole genome shotgun (WGS) entry which is preliminary data.</text>
</comment>
<dbReference type="GO" id="GO:0047631">
    <property type="term" value="F:ADP-ribose diphosphatase activity"/>
    <property type="evidence" value="ECO:0007669"/>
    <property type="project" value="UniProtKB-EC"/>
</dbReference>
<evidence type="ECO:0000256" key="9">
    <source>
        <dbReference type="ARBA" id="ARBA00030162"/>
    </source>
</evidence>
<evidence type="ECO:0000256" key="8">
    <source>
        <dbReference type="ARBA" id="ARBA00025164"/>
    </source>
</evidence>
<feature type="binding site" evidence="13">
    <location>
        <position position="279"/>
    </location>
    <ligand>
        <name>Mg(2+)</name>
        <dbReference type="ChEBI" id="CHEBI:18420"/>
        <label>1</label>
    </ligand>
</feature>
<dbReference type="GO" id="GO:0005829">
    <property type="term" value="C:cytosol"/>
    <property type="evidence" value="ECO:0007669"/>
    <property type="project" value="TreeGrafter"/>
</dbReference>
<accession>A0AAE3WC60</accession>
<proteinExistence type="inferred from homology"/>
<dbReference type="RefSeq" id="WP_306734245.1">
    <property type="nucleotide sequence ID" value="NZ_JANHAX010000001.1"/>
</dbReference>
<feature type="binding site" evidence="13">
    <location>
        <position position="332"/>
    </location>
    <ligand>
        <name>Mg(2+)</name>
        <dbReference type="ChEBI" id="CHEBI:18420"/>
        <label>1</label>
    </ligand>
</feature>
<dbReference type="InterPro" id="IPR013024">
    <property type="entry name" value="GGCT-like"/>
</dbReference>
<evidence type="ECO:0000256" key="12">
    <source>
        <dbReference type="ARBA" id="ARBA00049546"/>
    </source>
</evidence>
<dbReference type="AlphaFoldDB" id="A0AAE3WC60"/>
<dbReference type="GO" id="GO:0006753">
    <property type="term" value="P:nucleoside phosphate metabolic process"/>
    <property type="evidence" value="ECO:0007669"/>
    <property type="project" value="TreeGrafter"/>
</dbReference>
<evidence type="ECO:0000259" key="15">
    <source>
        <dbReference type="PROSITE" id="PS51462"/>
    </source>
</evidence>
<reference evidence="16" key="1">
    <citation type="submission" date="2022-07" db="EMBL/GenBank/DDBJ databases">
        <authorList>
            <person name="Otstavnykh N."/>
            <person name="Isaeva M."/>
            <person name="Bystritskaya E."/>
        </authorList>
    </citation>
    <scope>NUCLEOTIDE SEQUENCE</scope>
    <source>
        <strain evidence="16">KCTC 52189</strain>
    </source>
</reference>
<organism evidence="16 17">
    <name type="scientific">Marimonas arenosa</name>
    <dbReference type="NCBI Taxonomy" id="1795305"/>
    <lineage>
        <taxon>Bacteria</taxon>
        <taxon>Pseudomonadati</taxon>
        <taxon>Pseudomonadota</taxon>
        <taxon>Alphaproteobacteria</taxon>
        <taxon>Rhodobacterales</taxon>
        <taxon>Paracoccaceae</taxon>
        <taxon>Marimonas</taxon>
    </lineage>
</organism>
<dbReference type="Gene3D" id="3.90.79.10">
    <property type="entry name" value="Nucleoside Triphosphate Pyrophosphohydrolase"/>
    <property type="match status" value="1"/>
</dbReference>
<comment type="similarity">
    <text evidence="2">Belongs to the Nudix hydrolase family. NudF subfamily.</text>
</comment>
<dbReference type="SUPFAM" id="SSF110857">
    <property type="entry name" value="Gamma-glutamyl cyclotransferase-like"/>
    <property type="match status" value="1"/>
</dbReference>
<evidence type="ECO:0000313" key="17">
    <source>
        <dbReference type="Proteomes" id="UP001226762"/>
    </source>
</evidence>
<feature type="domain" description="Nudix hydrolase" evidence="15">
    <location>
        <begin position="221"/>
        <end position="366"/>
    </location>
</feature>
<dbReference type="GO" id="GO:0046872">
    <property type="term" value="F:metal ion binding"/>
    <property type="evidence" value="ECO:0007669"/>
    <property type="project" value="UniProtKB-KW"/>
</dbReference>
<dbReference type="InterPro" id="IPR015797">
    <property type="entry name" value="NUDIX_hydrolase-like_dom_sf"/>
</dbReference>
<dbReference type="NCBIfam" id="TIGR00052">
    <property type="entry name" value="nudix-type nucleoside diphosphatase, YffH/AdpP family"/>
    <property type="match status" value="1"/>
</dbReference>
<evidence type="ECO:0000256" key="6">
    <source>
        <dbReference type="ARBA" id="ARBA00022801"/>
    </source>
</evidence>